<evidence type="ECO:0008006" key="6">
    <source>
        <dbReference type="Google" id="ProtNLM"/>
    </source>
</evidence>
<evidence type="ECO:0000259" key="4">
    <source>
        <dbReference type="Pfam" id="PF08540"/>
    </source>
</evidence>
<proteinExistence type="inferred from homology"/>
<dbReference type="CDD" id="cd00827">
    <property type="entry name" value="init_cond_enzymes"/>
    <property type="match status" value="1"/>
</dbReference>
<dbReference type="InterPro" id="IPR013528">
    <property type="entry name" value="HMG_CoA_synth_N"/>
</dbReference>
<feature type="domain" description="Hydroxymethylglutaryl-coenzyme A synthase C-terminal" evidence="4">
    <location>
        <begin position="247"/>
        <end position="443"/>
    </location>
</feature>
<organism evidence="5">
    <name type="scientific">marine metagenome</name>
    <dbReference type="NCBI Taxonomy" id="408172"/>
    <lineage>
        <taxon>unclassified sequences</taxon>
        <taxon>metagenomes</taxon>
        <taxon>ecological metagenomes</taxon>
    </lineage>
</organism>
<dbReference type="InterPro" id="IPR016039">
    <property type="entry name" value="Thiolase-like"/>
</dbReference>
<dbReference type="GO" id="GO:0010142">
    <property type="term" value="P:farnesyl diphosphate biosynthetic process, mevalonate pathway"/>
    <property type="evidence" value="ECO:0007669"/>
    <property type="project" value="InterPro"/>
</dbReference>
<name>A0A381PD50_9ZZZZ</name>
<evidence type="ECO:0000259" key="3">
    <source>
        <dbReference type="Pfam" id="PF01154"/>
    </source>
</evidence>
<dbReference type="AlphaFoldDB" id="A0A381PD50"/>
<dbReference type="GO" id="GO:0006084">
    <property type="term" value="P:acetyl-CoA metabolic process"/>
    <property type="evidence" value="ECO:0007669"/>
    <property type="project" value="InterPro"/>
</dbReference>
<comment type="similarity">
    <text evidence="1">Belongs to the thiolase-like superfamily. HMG-CoA synthase family.</text>
</comment>
<dbReference type="GO" id="GO:0004421">
    <property type="term" value="F:hydroxymethylglutaryl-CoA synthase activity"/>
    <property type="evidence" value="ECO:0007669"/>
    <property type="project" value="InterPro"/>
</dbReference>
<dbReference type="EMBL" id="UINC01000916">
    <property type="protein sequence ID" value="SUZ63403.1"/>
    <property type="molecule type" value="Genomic_DNA"/>
</dbReference>
<reference evidence="5" key="1">
    <citation type="submission" date="2018-05" db="EMBL/GenBank/DDBJ databases">
        <authorList>
            <person name="Lanie J.A."/>
            <person name="Ng W.-L."/>
            <person name="Kazmierczak K.M."/>
            <person name="Andrzejewski T.M."/>
            <person name="Davidsen T.M."/>
            <person name="Wayne K.J."/>
            <person name="Tettelin H."/>
            <person name="Glass J.I."/>
            <person name="Rusch D."/>
            <person name="Podicherti R."/>
            <person name="Tsui H.-C.T."/>
            <person name="Winkler M.E."/>
        </authorList>
    </citation>
    <scope>NUCLEOTIDE SEQUENCE</scope>
</reference>
<dbReference type="Pfam" id="PF01154">
    <property type="entry name" value="HMG_CoA_synt_N"/>
    <property type="match status" value="1"/>
</dbReference>
<dbReference type="Gene3D" id="3.40.47.10">
    <property type="match status" value="1"/>
</dbReference>
<dbReference type="PANTHER" id="PTHR43323">
    <property type="entry name" value="3-HYDROXY-3-METHYLGLUTARYL COENZYME A SYNTHASE"/>
    <property type="match status" value="1"/>
</dbReference>
<dbReference type="SUPFAM" id="SSF53901">
    <property type="entry name" value="Thiolase-like"/>
    <property type="match status" value="2"/>
</dbReference>
<evidence type="ECO:0000256" key="1">
    <source>
        <dbReference type="ARBA" id="ARBA00007061"/>
    </source>
</evidence>
<keyword evidence="2" id="KW-0808">Transferase</keyword>
<sequence>MKNVGIDTIDYYIPKLFVDMHDLSLARDIPFEKLSQGLGMKKMSIPDCNEDTASLAANALLKLIITNKIDPSEIGRIYLGTETGLDSSKPISSYVIEVVEDLLSDSFGNRCFKNCDIVDLTFACISGVDALENCIDWIKGGEQRKAIVIATDIAKYKLGSTGEYTQGAGALSLLITENPRIISISNIWGVASKGTSDFFKPRRFFDKKDVFKEAASLMGSNPSDEEVLEILANNASKFWNSSNKKIEIYKEEPVYQGQFSNESYQERIYEALEHFKNQKNINFLTDWRFLIFHLPYAYHGRKMILEKWVLWLQENGEIDNLYNEVGKGKAGNRKKWLKTVSKSNLFNEFVKEKIIPGELASAEIGNMYTGSIFMSLISLLSSALEKGQDINNAKIGFLSYGSGSKAKIFEGTLENQWEEIIKGLDLFKKLEDRIQIDIASYEKLHNNEMILPLDASSKSIKLDKIESEELTVGLRKYKKNII</sequence>
<protein>
    <recommendedName>
        <fullName evidence="6">Hydroxymethylglutaryl-CoA synthase</fullName>
    </recommendedName>
</protein>
<accession>A0A381PD50</accession>
<dbReference type="Pfam" id="PF08540">
    <property type="entry name" value="HMG_CoA_synt_C"/>
    <property type="match status" value="1"/>
</dbReference>
<evidence type="ECO:0000256" key="2">
    <source>
        <dbReference type="ARBA" id="ARBA00022679"/>
    </source>
</evidence>
<dbReference type="PANTHER" id="PTHR43323:SF2">
    <property type="entry name" value="HYDROXYMETHYLGLUTARYL-COA SYNTHASE"/>
    <property type="match status" value="1"/>
</dbReference>
<dbReference type="InterPro" id="IPR013746">
    <property type="entry name" value="HMG_CoA_synt_C_dom"/>
</dbReference>
<feature type="domain" description="Hydroxymethylglutaryl-coenzyme A synthase N-terminal" evidence="3">
    <location>
        <begin position="2"/>
        <end position="177"/>
    </location>
</feature>
<evidence type="ECO:0000313" key="5">
    <source>
        <dbReference type="EMBL" id="SUZ63403.1"/>
    </source>
</evidence>
<gene>
    <name evidence="5" type="ORF">METZ01_LOCUS16257</name>
</gene>